<gene>
    <name evidence="1" type="primary">ORF109819</name>
</gene>
<accession>A0A0B7ABJ8</accession>
<name>A0A0B7ABJ8_9EUPU</name>
<organism evidence="1">
    <name type="scientific">Arion vulgaris</name>
    <dbReference type="NCBI Taxonomy" id="1028688"/>
    <lineage>
        <taxon>Eukaryota</taxon>
        <taxon>Metazoa</taxon>
        <taxon>Spiralia</taxon>
        <taxon>Lophotrochozoa</taxon>
        <taxon>Mollusca</taxon>
        <taxon>Gastropoda</taxon>
        <taxon>Heterobranchia</taxon>
        <taxon>Euthyneura</taxon>
        <taxon>Panpulmonata</taxon>
        <taxon>Eupulmonata</taxon>
        <taxon>Stylommatophora</taxon>
        <taxon>Helicina</taxon>
        <taxon>Arionoidea</taxon>
        <taxon>Arionidae</taxon>
        <taxon>Arion</taxon>
    </lineage>
</organism>
<proteinExistence type="predicted"/>
<evidence type="ECO:0000313" key="1">
    <source>
        <dbReference type="EMBL" id="CEK78379.1"/>
    </source>
</evidence>
<dbReference type="AlphaFoldDB" id="A0A0B7ABJ8"/>
<dbReference type="EMBL" id="HACG01031514">
    <property type="protein sequence ID" value="CEK78379.1"/>
    <property type="molecule type" value="Transcribed_RNA"/>
</dbReference>
<protein>
    <submittedName>
        <fullName evidence="1">Uncharacterized protein</fullName>
    </submittedName>
</protein>
<sequence length="52" mass="5744">MVRNAGDKKSKPSCKKSIRDTMTMSEFIASGQINTLSAHVSQNCLVNRMSKI</sequence>
<reference evidence="1" key="1">
    <citation type="submission" date="2014-12" db="EMBL/GenBank/DDBJ databases">
        <title>Insight into the proteome of Arion vulgaris.</title>
        <authorList>
            <person name="Aradska J."/>
            <person name="Bulat T."/>
            <person name="Smidak R."/>
            <person name="Sarate P."/>
            <person name="Gangsoo J."/>
            <person name="Sialana F."/>
            <person name="Bilban M."/>
            <person name="Lubec G."/>
        </authorList>
    </citation>
    <scope>NUCLEOTIDE SEQUENCE</scope>
    <source>
        <tissue evidence="1">Skin</tissue>
    </source>
</reference>